<reference evidence="2 3" key="1">
    <citation type="journal article" date="2009" name="Nat. Genet.">
        <title>The genome of the cucumber, Cucumis sativus L.</title>
        <authorList>
            <person name="Huang S."/>
            <person name="Li R."/>
            <person name="Zhang Z."/>
            <person name="Li L."/>
            <person name="Gu X."/>
            <person name="Fan W."/>
            <person name="Lucas W.J."/>
            <person name="Wang X."/>
            <person name="Xie B."/>
            <person name="Ni P."/>
            <person name="Ren Y."/>
            <person name="Zhu H."/>
            <person name="Li J."/>
            <person name="Lin K."/>
            <person name="Jin W."/>
            <person name="Fei Z."/>
            <person name="Li G."/>
            <person name="Staub J."/>
            <person name="Kilian A."/>
            <person name="van der Vossen E.A."/>
            <person name="Wu Y."/>
            <person name="Guo J."/>
            <person name="He J."/>
            <person name="Jia Z."/>
            <person name="Ren Y."/>
            <person name="Tian G."/>
            <person name="Lu Y."/>
            <person name="Ruan J."/>
            <person name="Qian W."/>
            <person name="Wang M."/>
            <person name="Huang Q."/>
            <person name="Li B."/>
            <person name="Xuan Z."/>
            <person name="Cao J."/>
            <person name="Asan"/>
            <person name="Wu Z."/>
            <person name="Zhang J."/>
            <person name="Cai Q."/>
            <person name="Bai Y."/>
            <person name="Zhao B."/>
            <person name="Han Y."/>
            <person name="Li Y."/>
            <person name="Li X."/>
            <person name="Wang S."/>
            <person name="Shi Q."/>
            <person name="Liu S."/>
            <person name="Cho W.K."/>
            <person name="Kim J.Y."/>
            <person name="Xu Y."/>
            <person name="Heller-Uszynska K."/>
            <person name="Miao H."/>
            <person name="Cheng Z."/>
            <person name="Zhang S."/>
            <person name="Wu J."/>
            <person name="Yang Y."/>
            <person name="Kang H."/>
            <person name="Li M."/>
            <person name="Liang H."/>
            <person name="Ren X."/>
            <person name="Shi Z."/>
            <person name="Wen M."/>
            <person name="Jian M."/>
            <person name="Yang H."/>
            <person name="Zhang G."/>
            <person name="Yang Z."/>
            <person name="Chen R."/>
            <person name="Liu S."/>
            <person name="Li J."/>
            <person name="Ma L."/>
            <person name="Liu H."/>
            <person name="Zhou Y."/>
            <person name="Zhao J."/>
            <person name="Fang X."/>
            <person name="Li G."/>
            <person name="Fang L."/>
            <person name="Li Y."/>
            <person name="Liu D."/>
            <person name="Zheng H."/>
            <person name="Zhang Y."/>
            <person name="Qin N."/>
            <person name="Li Z."/>
            <person name="Yang G."/>
            <person name="Yang S."/>
            <person name="Bolund L."/>
            <person name="Kristiansen K."/>
            <person name="Zheng H."/>
            <person name="Li S."/>
            <person name="Zhang X."/>
            <person name="Yang H."/>
            <person name="Wang J."/>
            <person name="Sun R."/>
            <person name="Zhang B."/>
            <person name="Jiang S."/>
            <person name="Wang J."/>
            <person name="Du Y."/>
            <person name="Li S."/>
        </authorList>
    </citation>
    <scope>NUCLEOTIDE SEQUENCE [LARGE SCALE GENOMIC DNA]</scope>
    <source>
        <strain evidence="3">cv. 9930</strain>
    </source>
</reference>
<evidence type="ECO:0000256" key="1">
    <source>
        <dbReference type="SAM" id="MobiDB-lite"/>
    </source>
</evidence>
<dbReference type="AlphaFoldDB" id="A0A0A0LJQ4"/>
<feature type="region of interest" description="Disordered" evidence="1">
    <location>
        <begin position="1"/>
        <end position="25"/>
    </location>
</feature>
<protein>
    <submittedName>
        <fullName evidence="2">Uncharacterized protein</fullName>
    </submittedName>
</protein>
<reference evidence="2 3" key="4">
    <citation type="journal article" date="2011" name="BMC Genomics">
        <title>RNA-Seq improves annotation of protein-coding genes in the cucumber genome.</title>
        <authorList>
            <person name="Li Z."/>
            <person name="Zhang Z."/>
            <person name="Yan P."/>
            <person name="Huang S."/>
            <person name="Fei Z."/>
            <person name="Lin K."/>
        </authorList>
    </citation>
    <scope>NUCLEOTIDE SEQUENCE [LARGE SCALE GENOMIC DNA]</scope>
    <source>
        <strain evidence="3">cv. 9930</strain>
    </source>
</reference>
<dbReference type="EMBL" id="CM002923">
    <property type="protein sequence ID" value="KGN62115.1"/>
    <property type="molecule type" value="Genomic_DNA"/>
</dbReference>
<evidence type="ECO:0000313" key="3">
    <source>
        <dbReference type="Proteomes" id="UP000029981"/>
    </source>
</evidence>
<accession>A0A0A0LJQ4</accession>
<reference evidence="2 3" key="2">
    <citation type="journal article" date="2009" name="PLoS ONE">
        <title>An integrated genetic and cytogenetic map of the cucumber genome.</title>
        <authorList>
            <person name="Ren Y."/>
            <person name="Zhang Z."/>
            <person name="Liu J."/>
            <person name="Staub J.E."/>
            <person name="Han Y."/>
            <person name="Cheng Z."/>
            <person name="Li X."/>
            <person name="Lu J."/>
            <person name="Miao H."/>
            <person name="Kang H."/>
            <person name="Xie B."/>
            <person name="Gu X."/>
            <person name="Wang X."/>
            <person name="Du Y."/>
            <person name="Jin W."/>
            <person name="Huang S."/>
        </authorList>
    </citation>
    <scope>NUCLEOTIDE SEQUENCE [LARGE SCALE GENOMIC DNA]</scope>
    <source>
        <strain evidence="3">cv. 9930</strain>
    </source>
</reference>
<keyword evidence="3" id="KW-1185">Reference proteome</keyword>
<feature type="region of interest" description="Disordered" evidence="1">
    <location>
        <begin position="59"/>
        <end position="84"/>
    </location>
</feature>
<evidence type="ECO:0000313" key="2">
    <source>
        <dbReference type="EMBL" id="KGN62115.1"/>
    </source>
</evidence>
<sequence>MDQNRQWQSEEDVRTSSSTAGKDPIEQLALNSKSSMENDREGAQLETGSSALVALHQGCRQIHRSDSGPPPSHVRRREKGVATA</sequence>
<reference evidence="2 3" key="3">
    <citation type="journal article" date="2010" name="BMC Genomics">
        <title>Transcriptome sequencing and comparative analysis of cucumber flowers with different sex types.</title>
        <authorList>
            <person name="Guo S."/>
            <person name="Zheng Y."/>
            <person name="Joung J.G."/>
            <person name="Liu S."/>
            <person name="Zhang Z."/>
            <person name="Crasta O.R."/>
            <person name="Sobral B.W."/>
            <person name="Xu Y."/>
            <person name="Huang S."/>
            <person name="Fei Z."/>
        </authorList>
    </citation>
    <scope>NUCLEOTIDE SEQUENCE [LARGE SCALE GENOMIC DNA]</scope>
    <source>
        <strain evidence="3">cv. 9930</strain>
    </source>
</reference>
<dbReference type="Gramene" id="KGN62115">
    <property type="protein sequence ID" value="KGN62115"/>
    <property type="gene ID" value="Csa_2G299370"/>
</dbReference>
<organism evidence="2 3">
    <name type="scientific">Cucumis sativus</name>
    <name type="common">Cucumber</name>
    <dbReference type="NCBI Taxonomy" id="3659"/>
    <lineage>
        <taxon>Eukaryota</taxon>
        <taxon>Viridiplantae</taxon>
        <taxon>Streptophyta</taxon>
        <taxon>Embryophyta</taxon>
        <taxon>Tracheophyta</taxon>
        <taxon>Spermatophyta</taxon>
        <taxon>Magnoliopsida</taxon>
        <taxon>eudicotyledons</taxon>
        <taxon>Gunneridae</taxon>
        <taxon>Pentapetalae</taxon>
        <taxon>rosids</taxon>
        <taxon>fabids</taxon>
        <taxon>Cucurbitales</taxon>
        <taxon>Cucurbitaceae</taxon>
        <taxon>Benincaseae</taxon>
        <taxon>Cucumis</taxon>
    </lineage>
</organism>
<proteinExistence type="predicted"/>
<dbReference type="Proteomes" id="UP000029981">
    <property type="component" value="Chromosome 2"/>
</dbReference>
<name>A0A0A0LJQ4_CUCSA</name>
<gene>
    <name evidence="2" type="ORF">Csa_2G299370</name>
</gene>